<organism evidence="2">
    <name type="scientific">Siphoviridae sp. ct1SN28</name>
    <dbReference type="NCBI Taxonomy" id="2825308"/>
    <lineage>
        <taxon>Viruses</taxon>
        <taxon>Duplodnaviria</taxon>
        <taxon>Heunggongvirae</taxon>
        <taxon>Uroviricota</taxon>
        <taxon>Caudoviricetes</taxon>
    </lineage>
</organism>
<evidence type="ECO:0000313" key="2">
    <source>
        <dbReference type="EMBL" id="DAF84824.1"/>
    </source>
</evidence>
<evidence type="ECO:0000256" key="1">
    <source>
        <dbReference type="SAM" id="MobiDB-lite"/>
    </source>
</evidence>
<proteinExistence type="predicted"/>
<dbReference type="EMBL" id="BK015910">
    <property type="protein sequence ID" value="DAF84824.1"/>
    <property type="molecule type" value="Genomic_DNA"/>
</dbReference>
<feature type="region of interest" description="Disordered" evidence="1">
    <location>
        <begin position="1"/>
        <end position="29"/>
    </location>
</feature>
<sequence length="29" mass="3583">MIYSENIVKDIHNRRRKIMQGGKLQRNRK</sequence>
<reference evidence="2" key="1">
    <citation type="journal article" date="2021" name="Proc. Natl. Acad. Sci. U.S.A.">
        <title>A Catalog of Tens of Thousands of Viruses from Human Metagenomes Reveals Hidden Associations with Chronic Diseases.</title>
        <authorList>
            <person name="Tisza M.J."/>
            <person name="Buck C.B."/>
        </authorList>
    </citation>
    <scope>NUCLEOTIDE SEQUENCE</scope>
    <source>
        <strain evidence="2">Ct1SN28</strain>
    </source>
</reference>
<protein>
    <submittedName>
        <fullName evidence="2">Uncharacterized protein</fullName>
    </submittedName>
</protein>
<name>A0A8S5TRL9_9CAUD</name>
<accession>A0A8S5TRL9</accession>